<dbReference type="SUPFAM" id="SSF57701">
    <property type="entry name" value="Zn2/Cys6 DNA-binding domain"/>
    <property type="match status" value="1"/>
</dbReference>
<reference evidence="6" key="1">
    <citation type="submission" date="2021-07" db="EMBL/GenBank/DDBJ databases">
        <authorList>
            <person name="Branca A.L. A."/>
        </authorList>
    </citation>
    <scope>NUCLEOTIDE SEQUENCE</scope>
</reference>
<dbReference type="PANTHER" id="PTHR38111:SF11">
    <property type="entry name" value="TRANSCRIPTION FACTOR DOMAIN-CONTAINING PROTEIN-RELATED"/>
    <property type="match status" value="1"/>
</dbReference>
<evidence type="ECO:0000313" key="6">
    <source>
        <dbReference type="EMBL" id="CAG8239875.1"/>
    </source>
</evidence>
<dbReference type="GO" id="GO:0003677">
    <property type="term" value="F:DNA binding"/>
    <property type="evidence" value="ECO:0007669"/>
    <property type="project" value="UniProtKB-KW"/>
</dbReference>
<dbReference type="GO" id="GO:0008270">
    <property type="term" value="F:zinc ion binding"/>
    <property type="evidence" value="ECO:0007669"/>
    <property type="project" value="InterPro"/>
</dbReference>
<dbReference type="EMBL" id="CAJVOS010000071">
    <property type="protein sequence ID" value="CAG8239875.1"/>
    <property type="molecule type" value="Genomic_DNA"/>
</dbReference>
<keyword evidence="4" id="KW-0539">Nucleus</keyword>
<feature type="domain" description="Zn(2)-C6 fungal-type" evidence="5">
    <location>
        <begin position="10"/>
        <end position="38"/>
    </location>
</feature>
<dbReference type="PROSITE" id="PS00463">
    <property type="entry name" value="ZN2_CY6_FUNGAL_1"/>
    <property type="match status" value="1"/>
</dbReference>
<dbReference type="OrthoDB" id="4491390at2759"/>
<evidence type="ECO:0000256" key="2">
    <source>
        <dbReference type="ARBA" id="ARBA00023125"/>
    </source>
</evidence>
<accession>A0A9W4I8B9</accession>
<dbReference type="GO" id="GO:0000981">
    <property type="term" value="F:DNA-binding transcription factor activity, RNA polymerase II-specific"/>
    <property type="evidence" value="ECO:0007669"/>
    <property type="project" value="InterPro"/>
</dbReference>
<dbReference type="Gene3D" id="4.10.240.10">
    <property type="entry name" value="Zn(2)-C6 fungal-type DNA-binding domain"/>
    <property type="match status" value="1"/>
</dbReference>
<dbReference type="PANTHER" id="PTHR38111">
    <property type="entry name" value="ZN(2)-C6 FUNGAL-TYPE DOMAIN-CONTAINING PROTEIN-RELATED"/>
    <property type="match status" value="1"/>
</dbReference>
<sequence>MVGVAGKSKGCNTCRKRKIACDQQKPVCAKCIRSNRQCGGYQKETVFVLVQPAAERKHQFIRSTSMSPFSSPGDRDVDWKSSSPATVALSNDSPHSFTETSFAYDLIHKSMESHNLFQAFILNCFPTHLLPTPQCWIPLLGELSSRVEALEMSTAAIAASAIGRMFHDDNLIKQGLTYYTRGLNQLQKALRNPDLMREDGTLAACMALSLYEALECPNPGSEGYFNHCHGLVALVKARGQYLHSSSVGHRLFLGVRVPGVSLISRKSGTSLTGPLKILFALNHQQPNILLESSWIEQPWTGLTKTPHDRVTDCLAEAPAILERVRSLMTMNPVQQIGTLREIIGECWRIDEQMDDIYDCMRLSAAGALYWPVPSQTDYSTNAESSEILFPVVFCFLNAQTAATLMLLWATRTMLWSGLTNMYQHLQAITAAQQLDVTPEGNELRSIDRCGDYLSVADQVCQSVEYFLSDEMLLSGPLSVSPALGIVVDSLRQRPVHTREIAWIQGALEFARRKGLRVLEHAKI</sequence>
<evidence type="ECO:0000256" key="4">
    <source>
        <dbReference type="ARBA" id="ARBA00023242"/>
    </source>
</evidence>
<gene>
    <name evidence="6" type="ORF">POLS_LOCUS8514</name>
</gene>
<evidence type="ECO:0000256" key="3">
    <source>
        <dbReference type="ARBA" id="ARBA00023163"/>
    </source>
</evidence>
<evidence type="ECO:0000313" key="7">
    <source>
        <dbReference type="Proteomes" id="UP001153618"/>
    </source>
</evidence>
<organism evidence="6 7">
    <name type="scientific">Penicillium olsonii</name>
    <dbReference type="NCBI Taxonomy" id="99116"/>
    <lineage>
        <taxon>Eukaryota</taxon>
        <taxon>Fungi</taxon>
        <taxon>Dikarya</taxon>
        <taxon>Ascomycota</taxon>
        <taxon>Pezizomycotina</taxon>
        <taxon>Eurotiomycetes</taxon>
        <taxon>Eurotiomycetidae</taxon>
        <taxon>Eurotiales</taxon>
        <taxon>Aspergillaceae</taxon>
        <taxon>Penicillium</taxon>
    </lineage>
</organism>
<name>A0A9W4I8B9_PENOL</name>
<dbReference type="InterPro" id="IPR001138">
    <property type="entry name" value="Zn2Cys6_DnaBD"/>
</dbReference>
<evidence type="ECO:0000259" key="5">
    <source>
        <dbReference type="PROSITE" id="PS50048"/>
    </source>
</evidence>
<keyword evidence="1" id="KW-0805">Transcription regulation</keyword>
<dbReference type="Proteomes" id="UP001153618">
    <property type="component" value="Unassembled WGS sequence"/>
</dbReference>
<dbReference type="PROSITE" id="PS50048">
    <property type="entry name" value="ZN2_CY6_FUNGAL_2"/>
    <property type="match status" value="1"/>
</dbReference>
<dbReference type="SMART" id="SM00066">
    <property type="entry name" value="GAL4"/>
    <property type="match status" value="1"/>
</dbReference>
<dbReference type="Pfam" id="PF00172">
    <property type="entry name" value="Zn_clus"/>
    <property type="match status" value="1"/>
</dbReference>
<keyword evidence="2" id="KW-0238">DNA-binding</keyword>
<dbReference type="InterPro" id="IPR036864">
    <property type="entry name" value="Zn2-C6_fun-type_DNA-bd_sf"/>
</dbReference>
<keyword evidence="7" id="KW-1185">Reference proteome</keyword>
<dbReference type="InterPro" id="IPR053178">
    <property type="entry name" value="Osmoadaptation_assoc"/>
</dbReference>
<dbReference type="AlphaFoldDB" id="A0A9W4I8B9"/>
<protein>
    <recommendedName>
        <fullName evidence="5">Zn(2)-C6 fungal-type domain-containing protein</fullName>
    </recommendedName>
</protein>
<comment type="caution">
    <text evidence="6">The sequence shown here is derived from an EMBL/GenBank/DDBJ whole genome shotgun (WGS) entry which is preliminary data.</text>
</comment>
<proteinExistence type="predicted"/>
<dbReference type="CDD" id="cd00067">
    <property type="entry name" value="GAL4"/>
    <property type="match status" value="1"/>
</dbReference>
<keyword evidence="3" id="KW-0804">Transcription</keyword>
<evidence type="ECO:0000256" key="1">
    <source>
        <dbReference type="ARBA" id="ARBA00023015"/>
    </source>
</evidence>